<name>A0A852X2E6_9MICO</name>
<dbReference type="RefSeq" id="WP_179462082.1">
    <property type="nucleotide sequence ID" value="NZ_JACBZX010000001.1"/>
</dbReference>
<keyword evidence="3" id="KW-1185">Reference proteome</keyword>
<reference evidence="2 3" key="1">
    <citation type="submission" date="2020-07" db="EMBL/GenBank/DDBJ databases">
        <title>Sequencing the genomes of 1000 actinobacteria strains.</title>
        <authorList>
            <person name="Klenk H.-P."/>
        </authorList>
    </citation>
    <scope>NUCLEOTIDE SEQUENCE [LARGE SCALE GENOMIC DNA]</scope>
    <source>
        <strain evidence="2 3">DSM 24723</strain>
    </source>
</reference>
<evidence type="ECO:0000256" key="1">
    <source>
        <dbReference type="SAM" id="MobiDB-lite"/>
    </source>
</evidence>
<protein>
    <recommendedName>
        <fullName evidence="4">Excreted virulence factor EspC, type VII ESX diderm</fullName>
    </recommendedName>
</protein>
<comment type="caution">
    <text evidence="2">The sequence shown here is derived from an EMBL/GenBank/DDBJ whole genome shotgun (WGS) entry which is preliminary data.</text>
</comment>
<dbReference type="Proteomes" id="UP000592181">
    <property type="component" value="Unassembled WGS sequence"/>
</dbReference>
<proteinExistence type="predicted"/>
<evidence type="ECO:0000313" key="3">
    <source>
        <dbReference type="Proteomes" id="UP000592181"/>
    </source>
</evidence>
<dbReference type="AlphaFoldDB" id="A0A852X2E6"/>
<sequence>MGTKWDIDGPAVGRVIERAAGKADGYEGDVTKVGEGFAELQGVLTNSQLVAKRVDDFASEVVYDDLGTIQGHTASAIMGTTEAVGHYLDGHEQMAQTAQGNATKASYPTPPGVGSDGSGTS</sequence>
<organism evidence="2 3">
    <name type="scientific">Janibacter alkaliphilus</name>
    <dbReference type="NCBI Taxonomy" id="1069963"/>
    <lineage>
        <taxon>Bacteria</taxon>
        <taxon>Bacillati</taxon>
        <taxon>Actinomycetota</taxon>
        <taxon>Actinomycetes</taxon>
        <taxon>Micrococcales</taxon>
        <taxon>Intrasporangiaceae</taxon>
        <taxon>Janibacter</taxon>
    </lineage>
</organism>
<gene>
    <name evidence="2" type="ORF">BJY28_001077</name>
</gene>
<accession>A0A852X2E6</accession>
<feature type="compositionally biased region" description="Polar residues" evidence="1">
    <location>
        <begin position="94"/>
        <end position="106"/>
    </location>
</feature>
<feature type="region of interest" description="Disordered" evidence="1">
    <location>
        <begin position="91"/>
        <end position="121"/>
    </location>
</feature>
<dbReference type="InterPro" id="IPR045436">
    <property type="entry name" value="DUF6507"/>
</dbReference>
<dbReference type="Pfam" id="PF20117">
    <property type="entry name" value="DUF6507"/>
    <property type="match status" value="1"/>
</dbReference>
<evidence type="ECO:0000313" key="2">
    <source>
        <dbReference type="EMBL" id="NYG36608.1"/>
    </source>
</evidence>
<dbReference type="EMBL" id="JACBZX010000001">
    <property type="protein sequence ID" value="NYG36608.1"/>
    <property type="molecule type" value="Genomic_DNA"/>
</dbReference>
<evidence type="ECO:0008006" key="4">
    <source>
        <dbReference type="Google" id="ProtNLM"/>
    </source>
</evidence>